<gene>
    <name evidence="2" type="ORF">NW766_003328</name>
</gene>
<protein>
    <submittedName>
        <fullName evidence="2">Uncharacterized protein</fullName>
    </submittedName>
</protein>
<feature type="region of interest" description="Disordered" evidence="1">
    <location>
        <begin position="1"/>
        <end position="213"/>
    </location>
</feature>
<organism evidence="2 3">
    <name type="scientific">Fusarium irregulare</name>
    <dbReference type="NCBI Taxonomy" id="2494466"/>
    <lineage>
        <taxon>Eukaryota</taxon>
        <taxon>Fungi</taxon>
        <taxon>Dikarya</taxon>
        <taxon>Ascomycota</taxon>
        <taxon>Pezizomycotina</taxon>
        <taxon>Sordariomycetes</taxon>
        <taxon>Hypocreomycetidae</taxon>
        <taxon>Hypocreales</taxon>
        <taxon>Nectriaceae</taxon>
        <taxon>Fusarium</taxon>
        <taxon>Fusarium incarnatum-equiseti species complex</taxon>
    </lineage>
</organism>
<feature type="compositionally biased region" description="Basic residues" evidence="1">
    <location>
        <begin position="35"/>
        <end position="46"/>
    </location>
</feature>
<dbReference type="Proteomes" id="UP001152130">
    <property type="component" value="Unassembled WGS sequence"/>
</dbReference>
<feature type="compositionally biased region" description="Low complexity" evidence="1">
    <location>
        <begin position="12"/>
        <end position="34"/>
    </location>
</feature>
<reference evidence="2" key="1">
    <citation type="submission" date="2022-10" db="EMBL/GenBank/DDBJ databases">
        <title>Fusarium specimens isolated from Avocado Roots.</title>
        <authorList>
            <person name="Stajich J."/>
            <person name="Roper C."/>
            <person name="Heimlech-Rivalta G."/>
        </authorList>
    </citation>
    <scope>NUCLEOTIDE SEQUENCE</scope>
    <source>
        <strain evidence="2">CF00143</strain>
    </source>
</reference>
<feature type="compositionally biased region" description="Low complexity" evidence="1">
    <location>
        <begin position="90"/>
        <end position="111"/>
    </location>
</feature>
<feature type="compositionally biased region" description="Basic residues" evidence="1">
    <location>
        <begin position="1"/>
        <end position="11"/>
    </location>
</feature>
<evidence type="ECO:0000256" key="1">
    <source>
        <dbReference type="SAM" id="MobiDB-lite"/>
    </source>
</evidence>
<comment type="caution">
    <text evidence="2">The sequence shown here is derived from an EMBL/GenBank/DDBJ whole genome shotgun (WGS) entry which is preliminary data.</text>
</comment>
<dbReference type="EMBL" id="JAPDHF010000004">
    <property type="protein sequence ID" value="KAJ4019590.1"/>
    <property type="molecule type" value="Genomic_DNA"/>
</dbReference>
<proteinExistence type="predicted"/>
<feature type="compositionally biased region" description="Low complexity" evidence="1">
    <location>
        <begin position="119"/>
        <end position="165"/>
    </location>
</feature>
<dbReference type="AlphaFoldDB" id="A0A9W8UE11"/>
<sequence>MPRSRRHRSRSKNSSDSDSSGTVVPASSRAPSSARSHKSSSTRHSKSTASSRRSSHVSSASRPPSSSTSRPSAYSASVPSPSSILRPPVSSASRSSMISGTSSSRQPSSSHSSRHRSSPGRSSHAASESLSSRHSKAPSSSSGTTIDASSYALSSKSGTSHASTSQRRSGISDKTVGPWDSVSRSGTPPPSSRGQSSRSESIPSSQSQSQSSGAIREVAYVVTDEPAVCVCFRPPSSVEECRVWLAWARSRKVNKAEYLAVLKRQFIEAPPDILEFILDKYAKQLADNIRLEVYIASMERYYERHGREDVWGQLDQISAKYERTMKTKQLFEAMGDIAFK</sequence>
<dbReference type="OrthoDB" id="10537682at2759"/>
<feature type="compositionally biased region" description="Low complexity" evidence="1">
    <location>
        <begin position="181"/>
        <end position="213"/>
    </location>
</feature>
<keyword evidence="3" id="KW-1185">Reference proteome</keyword>
<evidence type="ECO:0000313" key="2">
    <source>
        <dbReference type="EMBL" id="KAJ4019590.1"/>
    </source>
</evidence>
<evidence type="ECO:0000313" key="3">
    <source>
        <dbReference type="Proteomes" id="UP001152130"/>
    </source>
</evidence>
<accession>A0A9W8UE11</accession>
<feature type="compositionally biased region" description="Low complexity" evidence="1">
    <location>
        <begin position="47"/>
        <end position="83"/>
    </location>
</feature>
<name>A0A9W8UE11_9HYPO</name>